<dbReference type="Gene3D" id="1.20.1280.250">
    <property type="match status" value="1"/>
</dbReference>
<dbReference type="InterPro" id="IPR032330">
    <property type="entry name" value="EF-G-binding_C"/>
</dbReference>
<dbReference type="CDD" id="cd16342">
    <property type="entry name" value="FusC_FusB"/>
    <property type="match status" value="1"/>
</dbReference>
<gene>
    <name evidence="3" type="ORF">QNH39_04345</name>
</gene>
<dbReference type="AlphaFoldDB" id="A0AA95MSD2"/>
<sequence>MTEKFIKNEQLNFIKRQIALIKDSTKKNVPPNVLAAVIDLANAKILDLFPNAALDQQEMLDLSRLKTDAEYEQYIQHLSAFLLPFPRITEQQLKKMFPKNKKLKLPDLSNIDHSLLTYLSWNDLSSNKKFIVYELDGKMVGIECKFAPTSKNNICSFCNCFGQVSYFSTVTKAKNPKNPDYYKAIGNLICADSSECNKKITDTDYLTTFLRDSLRM</sequence>
<reference evidence="3" key="1">
    <citation type="submission" date="2023-05" db="EMBL/GenBank/DDBJ databases">
        <title>Comparative genomics of Bacillaceae isolates and their secondary metabolite potential.</title>
        <authorList>
            <person name="Song L."/>
            <person name="Nielsen L.J."/>
            <person name="Mohite O."/>
            <person name="Xu X."/>
            <person name="Weber T."/>
            <person name="Kovacs A.T."/>
        </authorList>
    </citation>
    <scope>NUCLEOTIDE SEQUENCE</scope>
    <source>
        <strain evidence="3">XLM17</strain>
    </source>
</reference>
<evidence type="ECO:0000259" key="2">
    <source>
        <dbReference type="Pfam" id="PF16571"/>
    </source>
</evidence>
<feature type="domain" description="Elongation factor G-binding protein C-terminal treble-clef zinc-finger" evidence="2">
    <location>
        <begin position="100"/>
        <end position="201"/>
    </location>
</feature>
<evidence type="ECO:0000313" key="3">
    <source>
        <dbReference type="EMBL" id="WHY87100.1"/>
    </source>
</evidence>
<dbReference type="KEGG" id="nnv:QNH39_04345"/>
<protein>
    <submittedName>
        <fullName evidence="3">FusB/FusC family EF-G-binding protein</fullName>
    </submittedName>
</protein>
<feature type="domain" description="Elongation factor G-binding protein N-terminal" evidence="1">
    <location>
        <begin position="5"/>
        <end position="86"/>
    </location>
</feature>
<dbReference type="EMBL" id="CP126114">
    <property type="protein sequence ID" value="WHY87100.1"/>
    <property type="molecule type" value="Genomic_DNA"/>
</dbReference>
<accession>A0AA95MSD2</accession>
<dbReference type="Pfam" id="PF16571">
    <property type="entry name" value="FBP_C"/>
    <property type="match status" value="1"/>
</dbReference>
<dbReference type="InterPro" id="IPR010841">
    <property type="entry name" value="EF-G-binding_N"/>
</dbReference>
<name>A0AA95MSD2_9BACI</name>
<evidence type="ECO:0000313" key="4">
    <source>
        <dbReference type="Proteomes" id="UP001178288"/>
    </source>
</evidence>
<dbReference type="InterPro" id="IPR038344">
    <property type="entry name" value="EF-G_N_sf"/>
</dbReference>
<evidence type="ECO:0000259" key="1">
    <source>
        <dbReference type="Pfam" id="PF07299"/>
    </source>
</evidence>
<proteinExistence type="predicted"/>
<keyword evidence="4" id="KW-1185">Reference proteome</keyword>
<organism evidence="3 4">
    <name type="scientific">Neobacillus novalis</name>
    <dbReference type="NCBI Taxonomy" id="220687"/>
    <lineage>
        <taxon>Bacteria</taxon>
        <taxon>Bacillati</taxon>
        <taxon>Bacillota</taxon>
        <taxon>Bacilli</taxon>
        <taxon>Bacillales</taxon>
        <taxon>Bacillaceae</taxon>
        <taxon>Neobacillus</taxon>
    </lineage>
</organism>
<dbReference type="Proteomes" id="UP001178288">
    <property type="component" value="Chromosome"/>
</dbReference>
<dbReference type="Pfam" id="PF07299">
    <property type="entry name" value="EF-G-binding_N"/>
    <property type="match status" value="1"/>
</dbReference>
<dbReference type="RefSeq" id="WP_066082980.1">
    <property type="nucleotide sequence ID" value="NZ_CP126114.1"/>
</dbReference>